<dbReference type="EMBL" id="JARFYM010000030">
    <property type="protein sequence ID" value="MDL2402480.1"/>
    <property type="molecule type" value="Genomic_DNA"/>
</dbReference>
<dbReference type="PANTHER" id="PTHR42988:SF2">
    <property type="entry name" value="CYCLIC NUCLEOTIDE PHOSPHODIESTERASE CBUA0032-RELATED"/>
    <property type="match status" value="1"/>
</dbReference>
<dbReference type="InterPro" id="IPR004843">
    <property type="entry name" value="Calcineurin-like_PHP"/>
</dbReference>
<feature type="transmembrane region" description="Helical" evidence="5">
    <location>
        <begin position="193"/>
        <end position="215"/>
    </location>
</feature>
<evidence type="ECO:0000313" key="7">
    <source>
        <dbReference type="EMBL" id="MDL2402480.1"/>
    </source>
</evidence>
<keyword evidence="5" id="KW-0812">Transmembrane</keyword>
<feature type="domain" description="Calcineurin-like phosphoesterase" evidence="6">
    <location>
        <begin position="239"/>
        <end position="333"/>
    </location>
</feature>
<protein>
    <submittedName>
        <fullName evidence="7">Metallophosphoesterase</fullName>
    </submittedName>
</protein>
<name>A0ABT7K1J9_9HYPH</name>
<dbReference type="InterPro" id="IPR050884">
    <property type="entry name" value="CNP_phosphodiesterase-III"/>
</dbReference>
<gene>
    <name evidence="7" type="ORF">PY649_26650</name>
</gene>
<keyword evidence="8" id="KW-1185">Reference proteome</keyword>
<dbReference type="RefSeq" id="WP_285871871.1">
    <property type="nucleotide sequence ID" value="NZ_JARFYM010000030.1"/>
</dbReference>
<keyword evidence="2" id="KW-0378">Hydrolase</keyword>
<accession>A0ABT7K1J9</accession>
<proteinExistence type="inferred from homology"/>
<evidence type="ECO:0000259" key="6">
    <source>
        <dbReference type="Pfam" id="PF00149"/>
    </source>
</evidence>
<feature type="transmembrane region" description="Helical" evidence="5">
    <location>
        <begin position="41"/>
        <end position="67"/>
    </location>
</feature>
<dbReference type="Proteomes" id="UP001172645">
    <property type="component" value="Unassembled WGS sequence"/>
</dbReference>
<keyword evidence="1" id="KW-0479">Metal-binding</keyword>
<dbReference type="Gene3D" id="3.60.21.10">
    <property type="match status" value="2"/>
</dbReference>
<evidence type="ECO:0000256" key="2">
    <source>
        <dbReference type="ARBA" id="ARBA00022801"/>
    </source>
</evidence>
<keyword evidence="3" id="KW-0408">Iron</keyword>
<reference evidence="7" key="1">
    <citation type="submission" date="2023-06" db="EMBL/GenBank/DDBJ databases">
        <title>Phylogenetic Diversity of Rhizobium strains.</title>
        <authorList>
            <person name="Moura F.T."/>
            <person name="Helene L.C.F."/>
            <person name="Hungria M."/>
        </authorList>
    </citation>
    <scope>NUCLEOTIDE SEQUENCE</scope>
    <source>
        <strain evidence="7">CCGE526</strain>
    </source>
</reference>
<feature type="transmembrane region" description="Helical" evidence="5">
    <location>
        <begin position="79"/>
        <end position="96"/>
    </location>
</feature>
<feature type="transmembrane region" description="Helical" evidence="5">
    <location>
        <begin position="147"/>
        <end position="173"/>
    </location>
</feature>
<organism evidence="7 8">
    <name type="scientific">Rhizobium mayense</name>
    <dbReference type="NCBI Taxonomy" id="1312184"/>
    <lineage>
        <taxon>Bacteria</taxon>
        <taxon>Pseudomonadati</taxon>
        <taxon>Pseudomonadota</taxon>
        <taxon>Alphaproteobacteria</taxon>
        <taxon>Hyphomicrobiales</taxon>
        <taxon>Rhizobiaceae</taxon>
        <taxon>Rhizobium/Agrobacterium group</taxon>
        <taxon>Rhizobium</taxon>
    </lineage>
</organism>
<evidence type="ECO:0000256" key="3">
    <source>
        <dbReference type="ARBA" id="ARBA00023004"/>
    </source>
</evidence>
<evidence type="ECO:0000256" key="4">
    <source>
        <dbReference type="ARBA" id="ARBA00025742"/>
    </source>
</evidence>
<dbReference type="Pfam" id="PF00149">
    <property type="entry name" value="Metallophos"/>
    <property type="match status" value="1"/>
</dbReference>
<dbReference type="PANTHER" id="PTHR42988">
    <property type="entry name" value="PHOSPHOHYDROLASE"/>
    <property type="match status" value="1"/>
</dbReference>
<dbReference type="InterPro" id="IPR029052">
    <property type="entry name" value="Metallo-depent_PP-like"/>
</dbReference>
<evidence type="ECO:0000256" key="5">
    <source>
        <dbReference type="SAM" id="Phobius"/>
    </source>
</evidence>
<comment type="caution">
    <text evidence="7">The sequence shown here is derived from an EMBL/GenBank/DDBJ whole genome shotgun (WGS) entry which is preliminary data.</text>
</comment>
<sequence>MTKLIDPRMGDVEADASSTKRRSLLSLAGSLLAEISLPKLILVWFSLIALPALLLGLVPLVGTAWLAQFSRSLASSYRGIWPFIILMIVAAIGWLGGKPLHRAAEQGFWSLNSLAIQPAYALFREGVRHLLEAMFESRLNEKRRARLRCVSAAVAGLLLCLFSLAVIAIGWPYSRWTGELSDLTVPLSLVVPTLANALIILCIYCAGAALVWGLADAAMDQPQGFTGFSDQSELTRKWRVAHLSDIHVVGEQYGFRIESGRSGPRGNDRLAQLLARLSAIDSENRLDHILITGDITDAGRSPEWAEFLTALSRYPELAERTLLLPGNHDINVVDRANPARLDLPISPARRLREMRALSGMAAVQSSKVRVVDHSTWELGTTLAEALVPYHADIATFADRGGFRLAASLAPVWADAFPMILPPDGDDGLGFILLDSTAQTHFSFTNALGLISSEQSRATTAVVERFPHASWIVALHHHLIEYPGLSKAFSVRIGTALINGSWFVRQLQQFGDRIIVMHGHRHIDWIGHCGKLKIVSAPSPVMGSTGEHVTHFHVHTLGIDREGALVMLPPERVGVPGSDLSV</sequence>
<keyword evidence="5" id="KW-0472">Membrane</keyword>
<evidence type="ECO:0000256" key="1">
    <source>
        <dbReference type="ARBA" id="ARBA00022723"/>
    </source>
</evidence>
<keyword evidence="5" id="KW-1133">Transmembrane helix</keyword>
<dbReference type="SUPFAM" id="SSF56300">
    <property type="entry name" value="Metallo-dependent phosphatases"/>
    <property type="match status" value="1"/>
</dbReference>
<comment type="similarity">
    <text evidence="4">Belongs to the cyclic nucleotide phosphodiesterase class-III family.</text>
</comment>
<evidence type="ECO:0000313" key="8">
    <source>
        <dbReference type="Proteomes" id="UP001172645"/>
    </source>
</evidence>